<proteinExistence type="predicted"/>
<evidence type="ECO:0000313" key="1">
    <source>
        <dbReference type="EMBL" id="KGF71458.1"/>
    </source>
</evidence>
<dbReference type="Proteomes" id="UP000030170">
    <property type="component" value="Unassembled WGS sequence"/>
</dbReference>
<reference evidence="1 2" key="1">
    <citation type="journal article" date="2014" name="Mol. Ecol.">
        <title>Evolution of Synechococcus.</title>
        <authorList>
            <person name="Dvorak P."/>
            <person name="Casamatta D."/>
            <person name="Hasler P."/>
            <person name="Poulickova A."/>
            <person name="Ondrej V."/>
            <person name="Sanges R."/>
        </authorList>
    </citation>
    <scope>NUCLEOTIDE SEQUENCE [LARGE SCALE GENOMIC DNA]</scope>
    <source>
        <strain evidence="1 2">CAUP A 1101</strain>
    </source>
</reference>
<organism evidence="1 2">
    <name type="scientific">Neosynechococcus sphagnicola sy1</name>
    <dbReference type="NCBI Taxonomy" id="1497020"/>
    <lineage>
        <taxon>Bacteria</taxon>
        <taxon>Bacillati</taxon>
        <taxon>Cyanobacteriota</taxon>
        <taxon>Cyanophyceae</taxon>
        <taxon>Neosynechococcales</taxon>
        <taxon>Neosynechococcaceae</taxon>
        <taxon>Neosynechococcus</taxon>
    </lineage>
</organism>
<gene>
    <name evidence="1" type="ORF">DO97_19475</name>
</gene>
<keyword evidence="2" id="KW-1185">Reference proteome</keyword>
<protein>
    <submittedName>
        <fullName evidence="1">Uncharacterized protein</fullName>
    </submittedName>
</protein>
<name>A0A098TKU6_9CYAN</name>
<dbReference type="STRING" id="1497020.DO97_19475"/>
<dbReference type="EMBL" id="JJML01000074">
    <property type="protein sequence ID" value="KGF71458.1"/>
    <property type="molecule type" value="Genomic_DNA"/>
</dbReference>
<sequence length="147" mass="16888">MERGLLWLPLLGLFIWLAWAGWHETQKIAAYQVWAQGFQRAKYDLYAVLGQNDADLTWGKPTHRGPIEIQTISLQNVRSLRLLVDGQPIDLTLTDMSSRQGRSIYIELEAFQSGNRLQIPFTEVPLAVQWGQHLQRELQRLHPPSSS</sequence>
<evidence type="ECO:0000313" key="2">
    <source>
        <dbReference type="Proteomes" id="UP000030170"/>
    </source>
</evidence>
<dbReference type="AlphaFoldDB" id="A0A098TKU6"/>
<dbReference type="RefSeq" id="WP_036536703.1">
    <property type="nucleotide sequence ID" value="NZ_JJML01000074.1"/>
</dbReference>
<comment type="caution">
    <text evidence="1">The sequence shown here is derived from an EMBL/GenBank/DDBJ whole genome shotgun (WGS) entry which is preliminary data.</text>
</comment>
<dbReference type="OrthoDB" id="530035at2"/>
<accession>A0A098TKU6</accession>